<comment type="caution">
    <text evidence="2">The sequence shown here is derived from an EMBL/GenBank/DDBJ whole genome shotgun (WGS) entry which is preliminary data.</text>
</comment>
<dbReference type="AlphaFoldDB" id="A0A2K0TME9"/>
<name>A0A2K0TME9_9HYPO</name>
<feature type="region of interest" description="Disordered" evidence="1">
    <location>
        <begin position="308"/>
        <end position="334"/>
    </location>
</feature>
<dbReference type="Proteomes" id="UP000236546">
    <property type="component" value="Unassembled WGS sequence"/>
</dbReference>
<evidence type="ECO:0000256" key="1">
    <source>
        <dbReference type="SAM" id="MobiDB-lite"/>
    </source>
</evidence>
<organism evidence="2 3">
    <name type="scientific">Trichoderma gamsii</name>
    <dbReference type="NCBI Taxonomy" id="398673"/>
    <lineage>
        <taxon>Eukaryota</taxon>
        <taxon>Fungi</taxon>
        <taxon>Dikarya</taxon>
        <taxon>Ascomycota</taxon>
        <taxon>Pezizomycotina</taxon>
        <taxon>Sordariomycetes</taxon>
        <taxon>Hypocreomycetidae</taxon>
        <taxon>Hypocreales</taxon>
        <taxon>Hypocreaceae</taxon>
        <taxon>Trichoderma</taxon>
    </lineage>
</organism>
<proteinExistence type="predicted"/>
<feature type="compositionally biased region" description="Acidic residues" evidence="1">
    <location>
        <begin position="311"/>
        <end position="325"/>
    </location>
</feature>
<sequence length="360" mass="41312">MEPTYTIEGNGDTIFILCDPDRPFEEVDHEDLWFNHLQQYDDITTDKSHLRDNVKDYRYRLQETRVNILPSARKNMGRQVSWRVSSEKLKNASVYFRDLATQDWNEGSEQGYKYTITVEGWNEAALHKLILRIHGQDAALNELQVNPKLCAQLAVIVDAYQCYDLFELSFPAVPGRYPYNENLLFSLFSSWVFRDEENFRVFSKAIITQARGRMHTLGMPIREPIINAIEKRRQFYIAEIVNFANGKLQKLLACDQTAGDHLEETLAFTFGEWPLKAPFEGFGAINVHRALDQIGSWDDLQLGGCQYETDSSSEMDSSSEVDSSSEMDSSMTDSSLYPVTLKELKEDWDGLNVNALPIDV</sequence>
<evidence type="ECO:0000313" key="3">
    <source>
        <dbReference type="Proteomes" id="UP000236546"/>
    </source>
</evidence>
<dbReference type="OrthoDB" id="5326346at2759"/>
<accession>A0A2K0TME9</accession>
<gene>
    <name evidence="2" type="ORF">TGAMA5MH_01662</name>
</gene>
<protein>
    <submittedName>
        <fullName evidence="2">Uncharacterized protein</fullName>
    </submittedName>
</protein>
<evidence type="ECO:0000313" key="2">
    <source>
        <dbReference type="EMBL" id="PNP46711.1"/>
    </source>
</evidence>
<reference evidence="2 3" key="1">
    <citation type="submission" date="2017-02" db="EMBL/GenBank/DDBJ databases">
        <title>Genomes of Trichoderma spp. with biocontrol activity.</title>
        <authorList>
            <person name="Gardiner D."/>
            <person name="Kazan K."/>
            <person name="Vos C."/>
            <person name="Harvey P."/>
        </authorList>
    </citation>
    <scope>NUCLEOTIDE SEQUENCE [LARGE SCALE GENOMIC DNA]</scope>
    <source>
        <strain evidence="2 3">A5MH</strain>
    </source>
</reference>
<dbReference type="EMBL" id="MTYH01000014">
    <property type="protein sequence ID" value="PNP46711.1"/>
    <property type="molecule type" value="Genomic_DNA"/>
</dbReference>